<feature type="transmembrane region" description="Helical" evidence="8">
    <location>
        <begin position="172"/>
        <end position="194"/>
    </location>
</feature>
<evidence type="ECO:0000256" key="4">
    <source>
        <dbReference type="ARBA" id="ARBA00022475"/>
    </source>
</evidence>
<sequence>MIDFALLGGAAFVAGLVDAVVGGGGLIQMPAIFSVFPREVPATLIGTNKLASIFGTSAAAVNYGRRVRVAWSTAIPAAIAAFLLAFAGAWTVTRVPADFVRGLLPVILIAVAVYTFKKKDLGSVHAPRHSGRTELLLATGFGAAIGFYDGFFGPGTGSFLILLFVRFFGFDFLSASAAAKVVNVACNFAALMWFGYSGHLIWQLGMLMAACQIVGSVVGTRLAIKHGSQFVRKLFLVVVVLLIVKTGFDALTKWQH</sequence>
<protein>
    <recommendedName>
        <fullName evidence="8">Probable membrane transporter protein</fullName>
    </recommendedName>
</protein>
<evidence type="ECO:0000256" key="2">
    <source>
        <dbReference type="ARBA" id="ARBA00009142"/>
    </source>
</evidence>
<dbReference type="Pfam" id="PF01925">
    <property type="entry name" value="TauE"/>
    <property type="match status" value="1"/>
</dbReference>
<dbReference type="AlphaFoldDB" id="A0A4Y9SLA5"/>
<comment type="caution">
    <text evidence="9">The sequence shown here is derived from an EMBL/GenBank/DDBJ whole genome shotgun (WGS) entry which is preliminary data.</text>
</comment>
<comment type="similarity">
    <text evidence="2 8">Belongs to the 4-toluene sulfonate uptake permease (TSUP) (TC 2.A.102) family.</text>
</comment>
<dbReference type="EMBL" id="SPUM01000150">
    <property type="protein sequence ID" value="TFW27472.1"/>
    <property type="molecule type" value="Genomic_DNA"/>
</dbReference>
<keyword evidence="4 8" id="KW-1003">Cell membrane</keyword>
<evidence type="ECO:0000256" key="8">
    <source>
        <dbReference type="RuleBase" id="RU363041"/>
    </source>
</evidence>
<evidence type="ECO:0000313" key="10">
    <source>
        <dbReference type="Proteomes" id="UP000297258"/>
    </source>
</evidence>
<dbReference type="OrthoDB" id="554695at2"/>
<comment type="subcellular location">
    <subcellularLocation>
        <location evidence="1 8">Cell membrane</location>
        <topology evidence="1 8">Multi-pass membrane protein</topology>
    </subcellularLocation>
</comment>
<feature type="transmembrane region" description="Helical" evidence="8">
    <location>
        <begin position="230"/>
        <end position="248"/>
    </location>
</feature>
<dbReference type="Proteomes" id="UP000297258">
    <property type="component" value="Unassembled WGS sequence"/>
</dbReference>
<gene>
    <name evidence="9" type="ORF">E4O92_24030</name>
</gene>
<feature type="transmembrane region" description="Helical" evidence="8">
    <location>
        <begin position="136"/>
        <end position="165"/>
    </location>
</feature>
<evidence type="ECO:0000256" key="5">
    <source>
        <dbReference type="ARBA" id="ARBA00022692"/>
    </source>
</evidence>
<keyword evidence="6 8" id="KW-1133">Transmembrane helix</keyword>
<accession>A0A4Y9SLA5</accession>
<dbReference type="PANTHER" id="PTHR30269">
    <property type="entry name" value="TRANSMEMBRANE PROTEIN YFCA"/>
    <property type="match status" value="1"/>
</dbReference>
<dbReference type="InterPro" id="IPR052017">
    <property type="entry name" value="TSUP"/>
</dbReference>
<dbReference type="PANTHER" id="PTHR30269:SF0">
    <property type="entry name" value="MEMBRANE TRANSPORTER PROTEIN YFCA-RELATED"/>
    <property type="match status" value="1"/>
</dbReference>
<reference evidence="9 10" key="1">
    <citation type="submission" date="2019-03" db="EMBL/GenBank/DDBJ databases">
        <title>Draft genome of Massilia hortus sp. nov., a novel bacterial species of the Oxalobacteraceae family.</title>
        <authorList>
            <person name="Peta V."/>
            <person name="Raths R."/>
            <person name="Bucking H."/>
        </authorList>
    </citation>
    <scope>NUCLEOTIDE SEQUENCE [LARGE SCALE GENOMIC DNA]</scope>
    <source>
        <strain evidence="9 10">ONC3</strain>
    </source>
</reference>
<keyword evidence="3" id="KW-0813">Transport</keyword>
<keyword evidence="5 8" id="KW-0812">Transmembrane</keyword>
<evidence type="ECO:0000256" key="3">
    <source>
        <dbReference type="ARBA" id="ARBA00022448"/>
    </source>
</evidence>
<feature type="transmembrane region" description="Helical" evidence="8">
    <location>
        <begin position="99"/>
        <end position="116"/>
    </location>
</feature>
<evidence type="ECO:0000256" key="6">
    <source>
        <dbReference type="ARBA" id="ARBA00022989"/>
    </source>
</evidence>
<feature type="transmembrane region" description="Helical" evidence="8">
    <location>
        <begin position="69"/>
        <end position="92"/>
    </location>
</feature>
<dbReference type="InterPro" id="IPR002781">
    <property type="entry name" value="TM_pro_TauE-like"/>
</dbReference>
<feature type="transmembrane region" description="Helical" evidence="8">
    <location>
        <begin position="200"/>
        <end position="218"/>
    </location>
</feature>
<name>A0A4Y9SLA5_9BURK</name>
<organism evidence="9 10">
    <name type="scientific">Massilia horti</name>
    <dbReference type="NCBI Taxonomy" id="2562153"/>
    <lineage>
        <taxon>Bacteria</taxon>
        <taxon>Pseudomonadati</taxon>
        <taxon>Pseudomonadota</taxon>
        <taxon>Betaproteobacteria</taxon>
        <taxon>Burkholderiales</taxon>
        <taxon>Oxalobacteraceae</taxon>
        <taxon>Telluria group</taxon>
        <taxon>Massilia</taxon>
    </lineage>
</organism>
<proteinExistence type="inferred from homology"/>
<keyword evidence="10" id="KW-1185">Reference proteome</keyword>
<evidence type="ECO:0000256" key="1">
    <source>
        <dbReference type="ARBA" id="ARBA00004651"/>
    </source>
</evidence>
<dbReference type="RefSeq" id="WP_135192166.1">
    <property type="nucleotide sequence ID" value="NZ_SPUM01000150.1"/>
</dbReference>
<evidence type="ECO:0000256" key="7">
    <source>
        <dbReference type="ARBA" id="ARBA00023136"/>
    </source>
</evidence>
<evidence type="ECO:0000313" key="9">
    <source>
        <dbReference type="EMBL" id="TFW27472.1"/>
    </source>
</evidence>
<keyword evidence="7 8" id="KW-0472">Membrane</keyword>
<dbReference type="GO" id="GO:0005886">
    <property type="term" value="C:plasma membrane"/>
    <property type="evidence" value="ECO:0007669"/>
    <property type="project" value="UniProtKB-SubCell"/>
</dbReference>